<feature type="transmembrane region" description="Helical" evidence="1">
    <location>
        <begin position="295"/>
        <end position="318"/>
    </location>
</feature>
<evidence type="ECO:0000256" key="1">
    <source>
        <dbReference type="SAM" id="Phobius"/>
    </source>
</evidence>
<dbReference type="Proteomes" id="UP001500752">
    <property type="component" value="Unassembled WGS sequence"/>
</dbReference>
<evidence type="ECO:0008006" key="4">
    <source>
        <dbReference type="Google" id="ProtNLM"/>
    </source>
</evidence>
<reference evidence="3" key="1">
    <citation type="journal article" date="2019" name="Int. J. Syst. Evol. Microbiol.">
        <title>The Global Catalogue of Microorganisms (GCM) 10K type strain sequencing project: providing services to taxonomists for standard genome sequencing and annotation.</title>
        <authorList>
            <consortium name="The Broad Institute Genomics Platform"/>
            <consortium name="The Broad Institute Genome Sequencing Center for Infectious Disease"/>
            <person name="Wu L."/>
            <person name="Ma J."/>
        </authorList>
    </citation>
    <scope>NUCLEOTIDE SEQUENCE [LARGE SCALE GENOMIC DNA]</scope>
    <source>
        <strain evidence="3">JCM 30742</strain>
    </source>
</reference>
<feature type="transmembrane region" description="Helical" evidence="1">
    <location>
        <begin position="243"/>
        <end position="263"/>
    </location>
</feature>
<sequence length="324" mass="32717">MGYESTGSGQAAAPATDSGGWWRHVLAWVLIVVAALAACASAYAAYADRVATTSGPTTEVATALANDPALREALPAEISSRLLDRIPDRLPVPDRLQDRMQARLQETVGDVVDGILDDPGFQAALNETVDQSRASYVERVKAAAAAGSPDEVTFVLEAGPIASLVLERVHERTTALGFGGLLDTLGTDVNLPIDTGAPTAEDLPASTAAAGLKAAAAWPWYALLAAVAAGAALWLAGPRLRWAVLAVGGAVAALVGIVGVVLAGRLPGSVTTSGAVAAAVADAALNEASAQLSAVSWWIVAIGAVVAVGGATTAVVLARRHPTA</sequence>
<protein>
    <recommendedName>
        <fullName evidence="4">Integral membrane protein</fullName>
    </recommendedName>
</protein>
<organism evidence="2 3">
    <name type="scientific">Arthrobacter ginkgonis</name>
    <dbReference type="NCBI Taxonomy" id="1630594"/>
    <lineage>
        <taxon>Bacteria</taxon>
        <taxon>Bacillati</taxon>
        <taxon>Actinomycetota</taxon>
        <taxon>Actinomycetes</taxon>
        <taxon>Micrococcales</taxon>
        <taxon>Micrococcaceae</taxon>
        <taxon>Arthrobacter</taxon>
    </lineage>
</organism>
<name>A0ABP7BYF9_9MICC</name>
<keyword evidence="3" id="KW-1185">Reference proteome</keyword>
<proteinExistence type="predicted"/>
<gene>
    <name evidence="2" type="ORF">GCM10023081_07680</name>
</gene>
<dbReference type="RefSeq" id="WP_345148605.1">
    <property type="nucleotide sequence ID" value="NZ_BAABEO010000008.1"/>
</dbReference>
<evidence type="ECO:0000313" key="2">
    <source>
        <dbReference type="EMBL" id="GAA3671807.1"/>
    </source>
</evidence>
<keyword evidence="1" id="KW-1133">Transmembrane helix</keyword>
<keyword evidence="1" id="KW-0472">Membrane</keyword>
<feature type="transmembrane region" description="Helical" evidence="1">
    <location>
        <begin position="218"/>
        <end position="236"/>
    </location>
</feature>
<comment type="caution">
    <text evidence="2">The sequence shown here is derived from an EMBL/GenBank/DDBJ whole genome shotgun (WGS) entry which is preliminary data.</text>
</comment>
<feature type="transmembrane region" description="Helical" evidence="1">
    <location>
        <begin position="25"/>
        <end position="46"/>
    </location>
</feature>
<dbReference type="EMBL" id="BAABEO010000008">
    <property type="protein sequence ID" value="GAA3671807.1"/>
    <property type="molecule type" value="Genomic_DNA"/>
</dbReference>
<evidence type="ECO:0000313" key="3">
    <source>
        <dbReference type="Proteomes" id="UP001500752"/>
    </source>
</evidence>
<accession>A0ABP7BYF9</accession>
<keyword evidence="1" id="KW-0812">Transmembrane</keyword>